<organism evidence="1 2">
    <name type="scientific">Populus trichocarpa</name>
    <name type="common">Western balsam poplar</name>
    <name type="synonym">Populus balsamifera subsp. trichocarpa</name>
    <dbReference type="NCBI Taxonomy" id="3694"/>
    <lineage>
        <taxon>Eukaryota</taxon>
        <taxon>Viridiplantae</taxon>
        <taxon>Streptophyta</taxon>
        <taxon>Embryophyta</taxon>
        <taxon>Tracheophyta</taxon>
        <taxon>Spermatophyta</taxon>
        <taxon>Magnoliopsida</taxon>
        <taxon>eudicotyledons</taxon>
        <taxon>Gunneridae</taxon>
        <taxon>Pentapetalae</taxon>
        <taxon>rosids</taxon>
        <taxon>fabids</taxon>
        <taxon>Malpighiales</taxon>
        <taxon>Salicaceae</taxon>
        <taxon>Saliceae</taxon>
        <taxon>Populus</taxon>
    </lineage>
</organism>
<keyword evidence="2" id="KW-1185">Reference proteome</keyword>
<evidence type="ECO:0000313" key="2">
    <source>
        <dbReference type="Proteomes" id="UP000006729"/>
    </source>
</evidence>
<reference evidence="1 2" key="1">
    <citation type="journal article" date="2006" name="Science">
        <title>The genome of black cottonwood, Populus trichocarpa (Torr. &amp; Gray).</title>
        <authorList>
            <person name="Tuskan G.A."/>
            <person name="Difazio S."/>
            <person name="Jansson S."/>
            <person name="Bohlmann J."/>
            <person name="Grigoriev I."/>
            <person name="Hellsten U."/>
            <person name="Putnam N."/>
            <person name="Ralph S."/>
            <person name="Rombauts S."/>
            <person name="Salamov A."/>
            <person name="Schein J."/>
            <person name="Sterck L."/>
            <person name="Aerts A."/>
            <person name="Bhalerao R.R."/>
            <person name="Bhalerao R.P."/>
            <person name="Blaudez D."/>
            <person name="Boerjan W."/>
            <person name="Brun A."/>
            <person name="Brunner A."/>
            <person name="Busov V."/>
            <person name="Campbell M."/>
            <person name="Carlson J."/>
            <person name="Chalot M."/>
            <person name="Chapman J."/>
            <person name="Chen G.L."/>
            <person name="Cooper D."/>
            <person name="Coutinho P.M."/>
            <person name="Couturier J."/>
            <person name="Covert S."/>
            <person name="Cronk Q."/>
            <person name="Cunningham R."/>
            <person name="Davis J."/>
            <person name="Degroeve S."/>
            <person name="Dejardin A."/>
            <person name="Depamphilis C."/>
            <person name="Detter J."/>
            <person name="Dirks B."/>
            <person name="Dubchak I."/>
            <person name="Duplessis S."/>
            <person name="Ehlting J."/>
            <person name="Ellis B."/>
            <person name="Gendler K."/>
            <person name="Goodstein D."/>
            <person name="Gribskov M."/>
            <person name="Grimwood J."/>
            <person name="Groover A."/>
            <person name="Gunter L."/>
            <person name="Hamberger B."/>
            <person name="Heinze B."/>
            <person name="Helariutta Y."/>
            <person name="Henrissat B."/>
            <person name="Holligan D."/>
            <person name="Holt R."/>
            <person name="Huang W."/>
            <person name="Islam-Faridi N."/>
            <person name="Jones S."/>
            <person name="Jones-Rhoades M."/>
            <person name="Jorgensen R."/>
            <person name="Joshi C."/>
            <person name="Kangasjarvi J."/>
            <person name="Karlsson J."/>
            <person name="Kelleher C."/>
            <person name="Kirkpatrick R."/>
            <person name="Kirst M."/>
            <person name="Kohler A."/>
            <person name="Kalluri U."/>
            <person name="Larimer F."/>
            <person name="Leebens-Mack J."/>
            <person name="Leple J.C."/>
            <person name="Locascio P."/>
            <person name="Lou Y."/>
            <person name="Lucas S."/>
            <person name="Martin F."/>
            <person name="Montanini B."/>
            <person name="Napoli C."/>
            <person name="Nelson D.R."/>
            <person name="Nelson C."/>
            <person name="Nieminen K."/>
            <person name="Nilsson O."/>
            <person name="Pereda V."/>
            <person name="Peter G."/>
            <person name="Philippe R."/>
            <person name="Pilate G."/>
            <person name="Poliakov A."/>
            <person name="Razumovskaya J."/>
            <person name="Richardson P."/>
            <person name="Rinaldi C."/>
            <person name="Ritland K."/>
            <person name="Rouze P."/>
            <person name="Ryaboy D."/>
            <person name="Schmutz J."/>
            <person name="Schrader J."/>
            <person name="Segerman B."/>
            <person name="Shin H."/>
            <person name="Siddiqui A."/>
            <person name="Sterky F."/>
            <person name="Terry A."/>
            <person name="Tsai C.J."/>
            <person name="Uberbacher E."/>
            <person name="Unneberg P."/>
            <person name="Vahala J."/>
            <person name="Wall K."/>
            <person name="Wessler S."/>
            <person name="Yang G."/>
            <person name="Yin T."/>
            <person name="Douglas C."/>
            <person name="Marra M."/>
            <person name="Sandberg G."/>
            <person name="Van de Peer Y."/>
            <person name="Rokhsar D."/>
        </authorList>
    </citation>
    <scope>NUCLEOTIDE SEQUENCE [LARGE SCALE GENOMIC DNA]</scope>
    <source>
        <strain evidence="2">cv. Nisqually</strain>
    </source>
</reference>
<evidence type="ECO:0000313" key="1">
    <source>
        <dbReference type="EMBL" id="RQO96032.1"/>
    </source>
</evidence>
<sequence>MHADDKCTVLVVTGAGTPGTTALLLPSYQNYTFMHPAYFLLILSSVTACPSSSVHQHSFTANWDSTDLDSDTLTEDYYYSWQS</sequence>
<accession>A0A3N7FM11</accession>
<gene>
    <name evidence="1" type="ORF">POPTR_009G169750</name>
</gene>
<proteinExistence type="predicted"/>
<dbReference type="InParanoid" id="A0A3N7FM11"/>
<protein>
    <submittedName>
        <fullName evidence="1">Uncharacterized protein</fullName>
    </submittedName>
</protein>
<dbReference type="AlphaFoldDB" id="A0A3N7FM11"/>
<name>A0A3N7FM11_POPTR</name>
<dbReference type="EMBL" id="CM009298">
    <property type="protein sequence ID" value="RQO96032.1"/>
    <property type="molecule type" value="Genomic_DNA"/>
</dbReference>
<dbReference type="Proteomes" id="UP000006729">
    <property type="component" value="Chromosome 9"/>
</dbReference>